<name>A0A7G9SJ85_9SPHN</name>
<evidence type="ECO:0000313" key="6">
    <source>
        <dbReference type="EMBL" id="QNN67910.1"/>
    </source>
</evidence>
<accession>A0A7G9SJ85</accession>
<evidence type="ECO:0000313" key="7">
    <source>
        <dbReference type="Proteomes" id="UP000515971"/>
    </source>
</evidence>
<organism evidence="6 7">
    <name type="scientific">Sphingomonas lutea</name>
    <dbReference type="NCBI Taxonomy" id="1045317"/>
    <lineage>
        <taxon>Bacteria</taxon>
        <taxon>Pseudomonadati</taxon>
        <taxon>Pseudomonadota</taxon>
        <taxon>Alphaproteobacteria</taxon>
        <taxon>Sphingomonadales</taxon>
        <taxon>Sphingomonadaceae</taxon>
        <taxon>Sphingomonas</taxon>
    </lineage>
</organism>
<dbReference type="EMBL" id="CP060718">
    <property type="protein sequence ID" value="QNN67910.1"/>
    <property type="molecule type" value="Genomic_DNA"/>
</dbReference>
<dbReference type="RefSeq" id="WP_187538921.1">
    <property type="nucleotide sequence ID" value="NZ_BAABJT010000001.1"/>
</dbReference>
<keyword evidence="2 3" id="KW-0802">TPR repeat</keyword>
<evidence type="ECO:0000256" key="1">
    <source>
        <dbReference type="ARBA" id="ARBA00022737"/>
    </source>
</evidence>
<evidence type="ECO:0000256" key="3">
    <source>
        <dbReference type="PROSITE-ProRule" id="PRU00339"/>
    </source>
</evidence>
<reference evidence="6 7" key="1">
    <citation type="submission" date="2020-08" db="EMBL/GenBank/DDBJ databases">
        <title>Genome sequence of Sphingomonas lutea KCTC 23642T.</title>
        <authorList>
            <person name="Hyun D.-W."/>
            <person name="Bae J.-W."/>
        </authorList>
    </citation>
    <scope>NUCLEOTIDE SEQUENCE [LARGE SCALE GENOMIC DNA]</scope>
    <source>
        <strain evidence="6 7">KCTC 23642</strain>
    </source>
</reference>
<evidence type="ECO:0000259" key="5">
    <source>
        <dbReference type="Pfam" id="PF13399"/>
    </source>
</evidence>
<dbReference type="InterPro" id="IPR013105">
    <property type="entry name" value="TPR_2"/>
</dbReference>
<dbReference type="Pfam" id="PF07719">
    <property type="entry name" value="TPR_2"/>
    <property type="match status" value="1"/>
</dbReference>
<dbReference type="InterPro" id="IPR019734">
    <property type="entry name" value="TPR_rpt"/>
</dbReference>
<sequence length="344" mass="36761">MTRNAKLLVAPLAMTLVSCVATDGKFDVRPISNPLAEAQKRGSPMIQEGRNLLALGSVGLALEAFRKSLRDEPASNVEALAGIAACYERMGRWDLARANYESALAIEPQNIILLNSFAAALDGQGKHSEAASIRAEIARRDAATVNAAAQEIAVAATAEIPAVQPDPVTVASMPPAPSITVALPQPRAIAQAAPTPLPVSKPIALTTGPRLERTSLGEVALVTTSQPLWRPQVVARTQQSVTVKFVPLRAAYRDTRIRLLNAARREGLAARTRVALGRKGWNRVIIGDADRVRDRTLVLYSLESADAARRLSQEFGFGIARNPRSGPLTVLLGRDSVRPSQAKS</sequence>
<keyword evidence="7" id="KW-1185">Reference proteome</keyword>
<proteinExistence type="predicted"/>
<dbReference type="Proteomes" id="UP000515971">
    <property type="component" value="Chromosome"/>
</dbReference>
<gene>
    <name evidence="6" type="ORF">H9L13_03040</name>
</gene>
<feature type="chain" id="PRO_5028902236" evidence="4">
    <location>
        <begin position="22"/>
        <end position="344"/>
    </location>
</feature>
<dbReference type="KEGG" id="slut:H9L13_03040"/>
<evidence type="ECO:0000256" key="2">
    <source>
        <dbReference type="ARBA" id="ARBA00022803"/>
    </source>
</evidence>
<dbReference type="AlphaFoldDB" id="A0A7G9SJ85"/>
<dbReference type="PROSITE" id="PS51257">
    <property type="entry name" value="PROKAR_LIPOPROTEIN"/>
    <property type="match status" value="1"/>
</dbReference>
<dbReference type="InterPro" id="IPR011990">
    <property type="entry name" value="TPR-like_helical_dom_sf"/>
</dbReference>
<feature type="domain" description="LytR/CpsA/Psr regulator C-terminal" evidence="5">
    <location>
        <begin position="254"/>
        <end position="335"/>
    </location>
</feature>
<dbReference type="InterPro" id="IPR027381">
    <property type="entry name" value="LytR/CpsA/Psr_C"/>
</dbReference>
<dbReference type="Pfam" id="PF13399">
    <property type="entry name" value="LytR_C"/>
    <property type="match status" value="1"/>
</dbReference>
<dbReference type="Gene3D" id="1.25.40.10">
    <property type="entry name" value="Tetratricopeptide repeat domain"/>
    <property type="match status" value="1"/>
</dbReference>
<dbReference type="Gene3D" id="3.30.70.2390">
    <property type="match status" value="1"/>
</dbReference>
<keyword evidence="1" id="KW-0677">Repeat</keyword>
<feature type="repeat" description="TPR" evidence="3">
    <location>
        <begin position="77"/>
        <end position="110"/>
    </location>
</feature>
<keyword evidence="4" id="KW-0732">Signal</keyword>
<evidence type="ECO:0000256" key="4">
    <source>
        <dbReference type="SAM" id="SignalP"/>
    </source>
</evidence>
<dbReference type="SMART" id="SM00028">
    <property type="entry name" value="TPR"/>
    <property type="match status" value="1"/>
</dbReference>
<dbReference type="PROSITE" id="PS50005">
    <property type="entry name" value="TPR"/>
    <property type="match status" value="1"/>
</dbReference>
<dbReference type="SUPFAM" id="SSF48452">
    <property type="entry name" value="TPR-like"/>
    <property type="match status" value="1"/>
</dbReference>
<protein>
    <submittedName>
        <fullName evidence="6">LytR C-terminal domain-containing protein</fullName>
    </submittedName>
</protein>
<feature type="signal peptide" evidence="4">
    <location>
        <begin position="1"/>
        <end position="21"/>
    </location>
</feature>